<name>A0A1A8X8W0_PLAOA</name>
<dbReference type="InterPro" id="IPR008780">
    <property type="entry name" value="Plasmodium_Vir"/>
</dbReference>
<sequence>MPDSEEDEMYDTFEQYKSNDDILEQINKGIRGENLSEIYHGSVSEYMVNGTRIIEDSITLKKYLLHFNTIESCNKDNCCVYLNYWLNKKARMYSNSSNFILTKYNAYMNEDSELKEKGLCISKINHMDTNKYEQMKELYKIYEQYKYYKYYKLHNHNEQIACNRVKYCATEYNNILSKYPTIEDTKFCKVLKNFKDTFENDDWVSNKKCNSEIPHLLSYEYSCIQLQVPSSYVHGSSLQDDRQMEIRKNSEESSYYKLEQTERSAEEQSHSPSSSDSTLPITLFSSGVGILLFLMSSYKFTPLGQWLRFQTRRFKGISEQYDEEQYEIQQHNSEFEERNTEYDEYNITYSSL</sequence>
<evidence type="ECO:0000313" key="5">
    <source>
        <dbReference type="Proteomes" id="UP000078560"/>
    </source>
</evidence>
<proteinExistence type="predicted"/>
<organism evidence="3 4">
    <name type="scientific">Plasmodium ovale curtisi</name>
    <dbReference type="NCBI Taxonomy" id="864141"/>
    <lineage>
        <taxon>Eukaryota</taxon>
        <taxon>Sar</taxon>
        <taxon>Alveolata</taxon>
        <taxon>Apicomplexa</taxon>
        <taxon>Aconoidasida</taxon>
        <taxon>Haemosporida</taxon>
        <taxon>Plasmodiidae</taxon>
        <taxon>Plasmodium</taxon>
        <taxon>Plasmodium (Plasmodium)</taxon>
    </lineage>
</organism>
<protein>
    <submittedName>
        <fullName evidence="3">PIR Superfamily Protein</fullName>
    </submittedName>
</protein>
<dbReference type="Proteomes" id="UP000078560">
    <property type="component" value="Unassembled WGS sequence"/>
</dbReference>
<dbReference type="Proteomes" id="UP000078546">
    <property type="component" value="Unassembled WGS sequence"/>
</dbReference>
<evidence type="ECO:0000313" key="2">
    <source>
        <dbReference type="EMBL" id="SBS92360.1"/>
    </source>
</evidence>
<evidence type="ECO:0000313" key="3">
    <source>
        <dbReference type="EMBL" id="SBT01677.1"/>
    </source>
</evidence>
<feature type="compositionally biased region" description="Basic and acidic residues" evidence="1">
    <location>
        <begin position="259"/>
        <end position="269"/>
    </location>
</feature>
<dbReference type="AlphaFoldDB" id="A0A1A8X8W0"/>
<accession>A0A1A8X8W0</accession>
<dbReference type="EMBL" id="FLQV01002647">
    <property type="protein sequence ID" value="SBT01677.1"/>
    <property type="molecule type" value="Genomic_DNA"/>
</dbReference>
<evidence type="ECO:0000313" key="4">
    <source>
        <dbReference type="Proteomes" id="UP000078546"/>
    </source>
</evidence>
<feature type="region of interest" description="Disordered" evidence="1">
    <location>
        <begin position="247"/>
        <end position="277"/>
    </location>
</feature>
<gene>
    <name evidence="3" type="ORF">POVCU1_068690</name>
    <name evidence="2" type="ORF">POVCU2_0073770</name>
</gene>
<reference evidence="3" key="1">
    <citation type="submission" date="2016-05" db="EMBL/GenBank/DDBJ databases">
        <authorList>
            <person name="Lavstsen T."/>
            <person name="Jespersen J.S."/>
        </authorList>
    </citation>
    <scope>NUCLEOTIDE SEQUENCE [LARGE SCALE GENOMIC DNA]</scope>
</reference>
<reference evidence="4 5" key="2">
    <citation type="submission" date="2016-05" db="EMBL/GenBank/DDBJ databases">
        <authorList>
            <person name="Naeem Raeece"/>
        </authorList>
    </citation>
    <scope>NUCLEOTIDE SEQUENCE [LARGE SCALE GENOMIC DNA]</scope>
</reference>
<evidence type="ECO:0000256" key="1">
    <source>
        <dbReference type="SAM" id="MobiDB-lite"/>
    </source>
</evidence>
<dbReference type="EMBL" id="FLQU01001279">
    <property type="protein sequence ID" value="SBS92360.1"/>
    <property type="molecule type" value="Genomic_DNA"/>
</dbReference>
<dbReference type="Pfam" id="PF05795">
    <property type="entry name" value="Plasmodium_Vir"/>
    <property type="match status" value="1"/>
</dbReference>